<feature type="domain" description="4Fe-4S ferredoxin-type" evidence="1">
    <location>
        <begin position="35"/>
        <end position="65"/>
    </location>
</feature>
<evidence type="ECO:0000313" key="3">
    <source>
        <dbReference type="Proteomes" id="UP000178602"/>
    </source>
</evidence>
<evidence type="ECO:0000313" key="2">
    <source>
        <dbReference type="EMBL" id="OGC28927.1"/>
    </source>
</evidence>
<dbReference type="SUPFAM" id="SSF54862">
    <property type="entry name" value="4Fe-4S ferredoxins"/>
    <property type="match status" value="1"/>
</dbReference>
<dbReference type="Pfam" id="PF13237">
    <property type="entry name" value="Fer4_10"/>
    <property type="match status" value="1"/>
</dbReference>
<dbReference type="PANTHER" id="PTHR42895:SF1">
    <property type="entry name" value="IRON-SULFUR CLUSTER PROTEIN"/>
    <property type="match status" value="1"/>
</dbReference>
<accession>A0A1F4T8J5</accession>
<proteinExistence type="predicted"/>
<sequence>MVVREIIEIDRELCNGCGNCTTACAEGALILDADGKAALVKEIYCDGLGACLDVCPTGALKIVKKESASYNAGQTYQHVLKERGGEAAASVHGAQAPLPCGCPGTLAKEIPKEGHPQTTNAETSALSNWPIQLQLVSPHAPYFNESDLLVAADCTAFCLGKFHSELLKGKKLVIACPKLDETSGYAEKLADILRYNKIYSLTLVIMEVPCCSGLFRLLQKAVELSGEKINIKKIVVRLGGSIK</sequence>
<dbReference type="Proteomes" id="UP000178602">
    <property type="component" value="Unassembled WGS sequence"/>
</dbReference>
<dbReference type="Gene3D" id="3.30.70.20">
    <property type="match status" value="1"/>
</dbReference>
<dbReference type="InterPro" id="IPR017896">
    <property type="entry name" value="4Fe4S_Fe-S-bd"/>
</dbReference>
<protein>
    <recommendedName>
        <fullName evidence="1">4Fe-4S ferredoxin-type domain-containing protein</fullName>
    </recommendedName>
</protein>
<dbReference type="EMBL" id="MEUG01000001">
    <property type="protein sequence ID" value="OGC28927.1"/>
    <property type="molecule type" value="Genomic_DNA"/>
</dbReference>
<feature type="domain" description="4Fe-4S ferredoxin-type" evidence="1">
    <location>
        <begin position="5"/>
        <end position="34"/>
    </location>
</feature>
<dbReference type="InterPro" id="IPR052911">
    <property type="entry name" value="Corrinoid_activation_enz"/>
</dbReference>
<evidence type="ECO:0000259" key="1">
    <source>
        <dbReference type="PROSITE" id="PS51379"/>
    </source>
</evidence>
<gene>
    <name evidence="2" type="ORF">A3K49_05445</name>
</gene>
<organism evidence="2 3">
    <name type="scientific">candidate division WOR-1 bacterium RIFOXYC12_FULL_54_18</name>
    <dbReference type="NCBI Taxonomy" id="1802584"/>
    <lineage>
        <taxon>Bacteria</taxon>
        <taxon>Bacillati</taxon>
        <taxon>Saganbacteria</taxon>
    </lineage>
</organism>
<dbReference type="PANTHER" id="PTHR42895">
    <property type="entry name" value="IRON-SULFUR CLUSTER-BINDING PROTEIN-RELATED"/>
    <property type="match status" value="1"/>
</dbReference>
<reference evidence="2 3" key="1">
    <citation type="journal article" date="2016" name="Nat. Commun.">
        <title>Thousands of microbial genomes shed light on interconnected biogeochemical processes in an aquifer system.</title>
        <authorList>
            <person name="Anantharaman K."/>
            <person name="Brown C.T."/>
            <person name="Hug L.A."/>
            <person name="Sharon I."/>
            <person name="Castelle C.J."/>
            <person name="Probst A.J."/>
            <person name="Thomas B.C."/>
            <person name="Singh A."/>
            <person name="Wilkins M.J."/>
            <person name="Karaoz U."/>
            <person name="Brodie E.L."/>
            <person name="Williams K.H."/>
            <person name="Hubbard S.S."/>
            <person name="Banfield J.F."/>
        </authorList>
    </citation>
    <scope>NUCLEOTIDE SEQUENCE [LARGE SCALE GENOMIC DNA]</scope>
</reference>
<dbReference type="AlphaFoldDB" id="A0A1F4T8J5"/>
<comment type="caution">
    <text evidence="2">The sequence shown here is derived from an EMBL/GenBank/DDBJ whole genome shotgun (WGS) entry which is preliminary data.</text>
</comment>
<dbReference type="PROSITE" id="PS51379">
    <property type="entry name" value="4FE4S_FER_2"/>
    <property type="match status" value="2"/>
</dbReference>
<name>A0A1F4T8J5_UNCSA</name>